<evidence type="ECO:0000313" key="2">
    <source>
        <dbReference type="Proteomes" id="UP000234681"/>
    </source>
</evidence>
<organism evidence="1 2">
    <name type="scientific">Rattus norvegicus</name>
    <name type="common">Rat</name>
    <dbReference type="NCBI Taxonomy" id="10116"/>
    <lineage>
        <taxon>Eukaryota</taxon>
        <taxon>Metazoa</taxon>
        <taxon>Chordata</taxon>
        <taxon>Craniata</taxon>
        <taxon>Vertebrata</taxon>
        <taxon>Euteleostomi</taxon>
        <taxon>Mammalia</taxon>
        <taxon>Eutheria</taxon>
        <taxon>Euarchontoglires</taxon>
        <taxon>Glires</taxon>
        <taxon>Rodentia</taxon>
        <taxon>Myomorpha</taxon>
        <taxon>Muroidea</taxon>
        <taxon>Muridae</taxon>
        <taxon>Murinae</taxon>
        <taxon>Rattus</taxon>
    </lineage>
</organism>
<reference evidence="1" key="1">
    <citation type="journal article" date="2005" name="Genome Res.">
        <title>Gene and alternative splicing annotation with AIR.</title>
        <authorList>
            <person name="Florea L."/>
            <person name="Di Francesco V."/>
            <person name="Miller J."/>
            <person name="Turner R."/>
            <person name="Yao A."/>
            <person name="Harris M."/>
            <person name="Walenz B."/>
            <person name="Mobarry C."/>
            <person name="Merkulov G.V."/>
            <person name="Charlab R."/>
            <person name="Dew I."/>
            <person name="Deng Z."/>
            <person name="Istrail S."/>
            <person name="Li P."/>
            <person name="Sutton G."/>
        </authorList>
    </citation>
    <scope>NUCLEOTIDE SEQUENCE</scope>
    <source>
        <strain evidence="1">BN</strain>
    </source>
</reference>
<evidence type="ECO:0000313" key="1">
    <source>
        <dbReference type="EMBL" id="EDM16853.1"/>
    </source>
</evidence>
<name>A6IG44_RAT</name>
<dbReference type="AlphaFoldDB" id="A6IG44"/>
<dbReference type="EMBL" id="CH473960">
    <property type="protein sequence ID" value="EDM16852.1"/>
    <property type="molecule type" value="Genomic_DNA"/>
</dbReference>
<reference evidence="1 2" key="2">
    <citation type="submission" date="2005-09" db="EMBL/GenBank/DDBJ databases">
        <authorList>
            <person name="Mural R.J."/>
            <person name="Li P.W."/>
            <person name="Adams M.D."/>
            <person name="Amanatides P.G."/>
            <person name="Baden-Tillson H."/>
            <person name="Barnstead M."/>
            <person name="Chin S.H."/>
            <person name="Dew I."/>
            <person name="Evans C.A."/>
            <person name="Ferriera S."/>
            <person name="Flanigan M."/>
            <person name="Fosler C."/>
            <person name="Glodek A."/>
            <person name="Gu Z."/>
            <person name="Holt R.A."/>
            <person name="Jennings D."/>
            <person name="Kraft C.L."/>
            <person name="Lu F."/>
            <person name="Nguyen T."/>
            <person name="Nusskern D.R."/>
            <person name="Pfannkoch C.M."/>
            <person name="Sitter C."/>
            <person name="Sutton G.G."/>
            <person name="Venter J.C."/>
            <person name="Wang Z."/>
            <person name="Woodage T."/>
            <person name="Zheng X.H."/>
            <person name="Zhong F."/>
        </authorList>
    </citation>
    <scope>NUCLEOTIDE SEQUENCE [LARGE SCALE GENOMIC DNA]</scope>
    <source>
        <strain evidence="1">BN</strain>
        <strain evidence="2">BN, Sprague-Dawley</strain>
    </source>
</reference>
<proteinExistence type="predicted"/>
<dbReference type="EMBL" id="CH473960">
    <property type="protein sequence ID" value="EDM16853.1"/>
    <property type="molecule type" value="Genomic_DNA"/>
</dbReference>
<accession>A6IG44</accession>
<gene>
    <name evidence="1" type="ORF">rCG_48717</name>
</gene>
<sequence length="62" mass="6778">MNHSIFRENCQELACGTAQLILKLFREVCSARSAAASSLLLPTQTVLGATLLPWPVLFIFSV</sequence>
<protein>
    <submittedName>
        <fullName evidence="1">RCG48717, isoform CRA_c</fullName>
    </submittedName>
</protein>
<dbReference type="Proteomes" id="UP000234681">
    <property type="component" value="Chromosome 7"/>
</dbReference>
<dbReference type="EMBL" id="CH473960">
    <property type="protein sequence ID" value="EDM16854.1"/>
    <property type="molecule type" value="Genomic_DNA"/>
</dbReference>